<feature type="chain" id="PRO_5019438702" evidence="1">
    <location>
        <begin position="26"/>
        <end position="137"/>
    </location>
</feature>
<keyword evidence="1" id="KW-0732">Signal</keyword>
<sequence>MFVRALFVLAAILVIISDLTPTAKSELKNSEPNRINSVHYVEDYVDWSKEDLLQHPMDDTPRKKNRGLGHMCSYSEDCSSGCCLLNRETKIRSCQPRAIKGERCTSYQIKGDLYVDACPCESGPEYCSSPAGGVCNQ</sequence>
<comment type="caution">
    <text evidence="2">The sequence shown here is derived from an EMBL/GenBank/DDBJ whole genome shotgun (WGS) entry which is preliminary data.</text>
</comment>
<proteinExistence type="predicted"/>
<dbReference type="InterPro" id="IPR001981">
    <property type="entry name" value="Colipase"/>
</dbReference>
<dbReference type="AlphaFoldDB" id="A0A443QSJ2"/>
<feature type="signal peptide" evidence="1">
    <location>
        <begin position="1"/>
        <end position="25"/>
    </location>
</feature>
<dbReference type="GO" id="GO:0007586">
    <property type="term" value="P:digestion"/>
    <property type="evidence" value="ECO:0007669"/>
    <property type="project" value="InterPro"/>
</dbReference>
<protein>
    <submittedName>
        <fullName evidence="2">Uncharacterized protein</fullName>
    </submittedName>
</protein>
<dbReference type="PANTHER" id="PTHR10041:SF5">
    <property type="entry name" value="LEUCINE-RICH COLIPASE-LIKE PROTEIN 1"/>
    <property type="match status" value="1"/>
</dbReference>
<reference evidence="2 3" key="1">
    <citation type="journal article" date="2018" name="Gigascience">
        <title>Genomes of trombidid mites reveal novel predicted allergens and laterally-transferred genes associated with secondary metabolism.</title>
        <authorList>
            <person name="Dong X."/>
            <person name="Chaisiri K."/>
            <person name="Xia D."/>
            <person name="Armstrong S.D."/>
            <person name="Fang Y."/>
            <person name="Donnelly M.J."/>
            <person name="Kadowaki T."/>
            <person name="McGarry J.W."/>
            <person name="Darby A.C."/>
            <person name="Makepeace B.L."/>
        </authorList>
    </citation>
    <scope>NUCLEOTIDE SEQUENCE [LARGE SCALE GENOMIC DNA]</scope>
    <source>
        <strain evidence="2">UoL-WK</strain>
    </source>
</reference>
<dbReference type="EMBL" id="NCKU01004399">
    <property type="protein sequence ID" value="RWS05990.1"/>
    <property type="molecule type" value="Genomic_DNA"/>
</dbReference>
<organism evidence="2 3">
    <name type="scientific">Dinothrombium tinctorium</name>
    <dbReference type="NCBI Taxonomy" id="1965070"/>
    <lineage>
        <taxon>Eukaryota</taxon>
        <taxon>Metazoa</taxon>
        <taxon>Ecdysozoa</taxon>
        <taxon>Arthropoda</taxon>
        <taxon>Chelicerata</taxon>
        <taxon>Arachnida</taxon>
        <taxon>Acari</taxon>
        <taxon>Acariformes</taxon>
        <taxon>Trombidiformes</taxon>
        <taxon>Prostigmata</taxon>
        <taxon>Anystina</taxon>
        <taxon>Parasitengona</taxon>
        <taxon>Trombidioidea</taxon>
        <taxon>Trombidiidae</taxon>
        <taxon>Dinothrombium</taxon>
    </lineage>
</organism>
<evidence type="ECO:0000256" key="1">
    <source>
        <dbReference type="SAM" id="SignalP"/>
    </source>
</evidence>
<dbReference type="PANTHER" id="PTHR10041">
    <property type="entry name" value="COLIPASE"/>
    <property type="match status" value="1"/>
</dbReference>
<dbReference type="GO" id="GO:0008047">
    <property type="term" value="F:enzyme activator activity"/>
    <property type="evidence" value="ECO:0007669"/>
    <property type="project" value="InterPro"/>
</dbReference>
<dbReference type="Proteomes" id="UP000285301">
    <property type="component" value="Unassembled WGS sequence"/>
</dbReference>
<gene>
    <name evidence="2" type="ORF">B4U79_12872</name>
</gene>
<dbReference type="GO" id="GO:0016042">
    <property type="term" value="P:lipid catabolic process"/>
    <property type="evidence" value="ECO:0007669"/>
    <property type="project" value="InterPro"/>
</dbReference>
<keyword evidence="3" id="KW-1185">Reference proteome</keyword>
<dbReference type="OrthoDB" id="6487910at2759"/>
<dbReference type="GO" id="GO:0005576">
    <property type="term" value="C:extracellular region"/>
    <property type="evidence" value="ECO:0007669"/>
    <property type="project" value="InterPro"/>
</dbReference>
<evidence type="ECO:0000313" key="3">
    <source>
        <dbReference type="Proteomes" id="UP000285301"/>
    </source>
</evidence>
<name>A0A443QSJ2_9ACAR</name>
<dbReference type="PROSITE" id="PS51342">
    <property type="entry name" value="COLIPASE_2"/>
    <property type="match status" value="1"/>
</dbReference>
<accession>A0A443QSJ2</accession>
<evidence type="ECO:0000313" key="2">
    <source>
        <dbReference type="EMBL" id="RWS05990.1"/>
    </source>
</evidence>
<dbReference type="Gene3D" id="2.10.80.10">
    <property type="entry name" value="Lipase, subunit A"/>
    <property type="match status" value="1"/>
</dbReference>